<evidence type="ECO:0000259" key="9">
    <source>
        <dbReference type="PROSITE" id="PS50969"/>
    </source>
</evidence>
<reference evidence="11" key="1">
    <citation type="submission" date="2025-08" db="UniProtKB">
        <authorList>
            <consortium name="RefSeq"/>
        </authorList>
    </citation>
    <scope>IDENTIFICATION</scope>
</reference>
<dbReference type="Gene3D" id="3.40.50.1000">
    <property type="entry name" value="HAD superfamily/HAD-like"/>
    <property type="match status" value="1"/>
</dbReference>
<dbReference type="SMART" id="SM00577">
    <property type="entry name" value="CPDc"/>
    <property type="match status" value="1"/>
</dbReference>
<keyword evidence="10" id="KW-1185">Reference proteome</keyword>
<feature type="site" description="Transition state stabilizer" evidence="7">
    <location>
        <position position="1246"/>
    </location>
</feature>
<evidence type="ECO:0000256" key="6">
    <source>
        <dbReference type="PIRSR" id="PIRSR640078-1"/>
    </source>
</evidence>
<feature type="compositionally biased region" description="Polar residues" evidence="8">
    <location>
        <begin position="830"/>
        <end position="840"/>
    </location>
</feature>
<feature type="compositionally biased region" description="Basic and acidic residues" evidence="8">
    <location>
        <begin position="664"/>
        <end position="675"/>
    </location>
</feature>
<proteinExistence type="predicted"/>
<evidence type="ECO:0000256" key="1">
    <source>
        <dbReference type="ARBA" id="ARBA00013081"/>
    </source>
</evidence>
<dbReference type="InterPro" id="IPR011948">
    <property type="entry name" value="Dullard_phosphatase"/>
</dbReference>
<dbReference type="InterPro" id="IPR040078">
    <property type="entry name" value="RNA_Pol_CTD_Phosphatase"/>
</dbReference>
<evidence type="ECO:0000256" key="4">
    <source>
        <dbReference type="ARBA" id="ARBA00047761"/>
    </source>
</evidence>
<feature type="compositionally biased region" description="Acidic residues" evidence="8">
    <location>
        <begin position="790"/>
        <end position="799"/>
    </location>
</feature>
<feature type="compositionally biased region" description="Basic and acidic residues" evidence="8">
    <location>
        <begin position="1001"/>
        <end position="1010"/>
    </location>
</feature>
<evidence type="ECO:0000256" key="5">
    <source>
        <dbReference type="ARBA" id="ARBA00048336"/>
    </source>
</evidence>
<feature type="region of interest" description="Disordered" evidence="8">
    <location>
        <begin position="897"/>
        <end position="1011"/>
    </location>
</feature>
<dbReference type="NCBIfam" id="TIGR02251">
    <property type="entry name" value="HIF-SF_euk"/>
    <property type="match status" value="1"/>
</dbReference>
<dbReference type="EC" id="3.1.3.16" evidence="1"/>
<sequence length="1317" mass="146454">MSTCTLLLVSKAGCGISESPQPPLQTDLSEHCILSGHHCLLSGESNTLGECIEHFEAADFCSHFGAGGHFSQFLESSLRGEIVVQSAHCIGQNMPAENCADQTKVSGREAHKGNDHACGLCLNSMDQKSSFDSTEDSEVQGLNEAMEHIYEAGEVEFEQRIGTPELPEQSYGTETLCVHSESSQICQTEEVFFENGLCTNLVSTSEVSEQHNEQNVQSEQIKSTAELQTNNFESSQQSRSFGVGADLGETFELNSQLSTVSEELVDPDEGGPLHSELPDPIIEHTESFQQCEPCTQYISSHEEADYTEVSESEVSERAFEKLPERDCETAADVFKSSEHSISAVDCELGEHLTPTDLKAENCEAYDTFVEQPCDVNDGGEQPVPSEDLRHYCASLENSQHARLLCSIENTEVLKESMLPDAAAEECQPTVNSAEHCKTPEQCESSEHFELAKQCSSLDSCAKYYCATKINKPCQHHSAHCEQLKDRQKTQCKSESDILLSGSMDTFENLWISQFVIEPTPDTLSLEEYECCENCDLCDHSFEHMEANEDGLSPDHCDSLQLEEKVQSCGHSFECSNSEVSVHCIACEESETAECSAVSYHNVSSHRTESQEDILCGLCTDCEGHKNLDFLLNHNGLFEHSSDEVSDISTSDKPDVESLDGSEGDDYHPCDEKSQDSSETGSFKTCSDGNESDENCSESSYSTRDKLQAEETEENDPYPIHEESFVSPHVDSQDSYRHYTEDGMDAEDESCEFSLEGEDQTCANVWTAEDRQSADLCTVDSQFSSVEELYIEEDGSEPDSEGDRLEPQIDEEGPEPPRGSGEVYGDRQVEKTQQGGQLSESPSEEKLSQPSIGHALYQSQTLRLFLERRRLSEAEAYGHCGADVCRLDLIFDPWAEVETNNEKEPSEVVAEGVKDGSEAGSVQEEDSEVYRKDDSSTIVVEGGEGITPSPDNCEHHRIIPEILFSETLDEEKDEETAESREKNEGLLSSPDIPYGIETSETPEPRCFKETDEGCDELSEFLKPDQGDGFSEHVEKAKLPEHKRAESVTPEIFLLSDLITQQTKPTENSVDHAKTSENNVESSEHCASHEFFKLAEEGKTPEPSEEIEEIESEDEEIPEACQCEFCAPTDEVPAKPLLPQIKSKDAGKICVVIDLDETLVHSSFKPVNNADFIIPVEIDGTVHQVYVLKRPHVDEFLKRMGELFECVLFTASLAKYADPVSDLLDKWGAFRSRLFRESCVFHRGNYVKDLSRLGRDLNKVIIIDNSPASYIFHPDNAVPVASWFDDMSDTELLDLLPFFERLSKVDDVYAVLKQHRTTS</sequence>
<dbReference type="GeneID" id="105905946"/>
<feature type="site" description="Transition state stabilizer" evidence="7">
    <location>
        <position position="1208"/>
    </location>
</feature>
<feature type="domain" description="FCP1 homology" evidence="9">
    <location>
        <begin position="1142"/>
        <end position="1300"/>
    </location>
</feature>
<dbReference type="RefSeq" id="XP_031441679.1">
    <property type="nucleotide sequence ID" value="XM_031585819.2"/>
</dbReference>
<evidence type="ECO:0000256" key="2">
    <source>
        <dbReference type="ARBA" id="ARBA00022801"/>
    </source>
</evidence>
<evidence type="ECO:0000313" key="10">
    <source>
        <dbReference type="Proteomes" id="UP000515152"/>
    </source>
</evidence>
<dbReference type="InterPro" id="IPR004274">
    <property type="entry name" value="FCP1_dom"/>
</dbReference>
<evidence type="ECO:0000256" key="7">
    <source>
        <dbReference type="PIRSR" id="PIRSR640078-3"/>
    </source>
</evidence>
<dbReference type="SFLD" id="SFLDG01124">
    <property type="entry name" value="C0.1:_RNA_Pol_CTD_Phosphatase"/>
    <property type="match status" value="1"/>
</dbReference>
<feature type="region of interest" description="Disordered" evidence="8">
    <location>
        <begin position="642"/>
        <end position="735"/>
    </location>
</feature>
<comment type="catalytic activity">
    <reaction evidence="5">
        <text>O-phospho-L-threonyl-[protein] + H2O = L-threonyl-[protein] + phosphate</text>
        <dbReference type="Rhea" id="RHEA:47004"/>
        <dbReference type="Rhea" id="RHEA-COMP:11060"/>
        <dbReference type="Rhea" id="RHEA-COMP:11605"/>
        <dbReference type="ChEBI" id="CHEBI:15377"/>
        <dbReference type="ChEBI" id="CHEBI:30013"/>
        <dbReference type="ChEBI" id="CHEBI:43474"/>
        <dbReference type="ChEBI" id="CHEBI:61977"/>
        <dbReference type="EC" id="3.1.3.16"/>
    </reaction>
</comment>
<dbReference type="Proteomes" id="UP000515152">
    <property type="component" value="Chromosome 2"/>
</dbReference>
<dbReference type="GO" id="GO:0008420">
    <property type="term" value="F:RNA polymerase II CTD heptapeptide repeat phosphatase activity"/>
    <property type="evidence" value="ECO:0007669"/>
    <property type="project" value="InterPro"/>
</dbReference>
<dbReference type="OrthoDB" id="8908715at2759"/>
<dbReference type="SFLD" id="SFLDS00003">
    <property type="entry name" value="Haloacid_Dehalogenase"/>
    <property type="match status" value="1"/>
</dbReference>
<evidence type="ECO:0000256" key="3">
    <source>
        <dbReference type="ARBA" id="ARBA00022912"/>
    </source>
</evidence>
<dbReference type="Pfam" id="PF03031">
    <property type="entry name" value="NIF"/>
    <property type="match status" value="1"/>
</dbReference>
<feature type="region of interest" description="Disordered" evidence="8">
    <location>
        <begin position="790"/>
        <end position="852"/>
    </location>
</feature>
<dbReference type="InterPro" id="IPR023214">
    <property type="entry name" value="HAD_sf"/>
</dbReference>
<feature type="active site" description="Proton donor" evidence="6">
    <location>
        <position position="1154"/>
    </location>
</feature>
<dbReference type="PANTHER" id="PTHR12210">
    <property type="entry name" value="DULLARD PROTEIN PHOSPHATASE"/>
    <property type="match status" value="1"/>
</dbReference>
<dbReference type="InterPro" id="IPR050365">
    <property type="entry name" value="TIM50"/>
</dbReference>
<gene>
    <name evidence="11" type="primary">ctdsp1</name>
</gene>
<dbReference type="PROSITE" id="PS50969">
    <property type="entry name" value="FCP1"/>
    <property type="match status" value="1"/>
</dbReference>
<feature type="compositionally biased region" description="Acidic residues" evidence="8">
    <location>
        <begin position="966"/>
        <end position="975"/>
    </location>
</feature>
<organism evidence="10 11">
    <name type="scientific">Clupea harengus</name>
    <name type="common">Atlantic herring</name>
    <dbReference type="NCBI Taxonomy" id="7950"/>
    <lineage>
        <taxon>Eukaryota</taxon>
        <taxon>Metazoa</taxon>
        <taxon>Chordata</taxon>
        <taxon>Craniata</taxon>
        <taxon>Vertebrata</taxon>
        <taxon>Euteleostomi</taxon>
        <taxon>Actinopterygii</taxon>
        <taxon>Neopterygii</taxon>
        <taxon>Teleostei</taxon>
        <taxon>Clupei</taxon>
        <taxon>Clupeiformes</taxon>
        <taxon>Clupeoidei</taxon>
        <taxon>Clupeidae</taxon>
        <taxon>Clupea</taxon>
    </lineage>
</organism>
<name>A0A6P8GR88_CLUHA</name>
<comment type="catalytic activity">
    <reaction evidence="4">
        <text>O-phospho-L-seryl-[protein] + H2O = L-seryl-[protein] + phosphate</text>
        <dbReference type="Rhea" id="RHEA:20629"/>
        <dbReference type="Rhea" id="RHEA-COMP:9863"/>
        <dbReference type="Rhea" id="RHEA-COMP:11604"/>
        <dbReference type="ChEBI" id="CHEBI:15377"/>
        <dbReference type="ChEBI" id="CHEBI:29999"/>
        <dbReference type="ChEBI" id="CHEBI:43474"/>
        <dbReference type="ChEBI" id="CHEBI:83421"/>
        <dbReference type="EC" id="3.1.3.16"/>
    </reaction>
</comment>
<accession>A0A6P8GR88</accession>
<dbReference type="SUPFAM" id="SSF56784">
    <property type="entry name" value="HAD-like"/>
    <property type="match status" value="1"/>
</dbReference>
<protein>
    <recommendedName>
        <fullName evidence="1">protein-serine/threonine phosphatase</fullName>
        <ecNumber evidence="1">3.1.3.16</ecNumber>
    </recommendedName>
</protein>
<dbReference type="CTD" id="58190"/>
<keyword evidence="2" id="KW-0378">Hydrolase</keyword>
<feature type="compositionally biased region" description="Polar residues" evidence="8">
    <location>
        <begin position="676"/>
        <end position="688"/>
    </location>
</feature>
<evidence type="ECO:0000256" key="8">
    <source>
        <dbReference type="SAM" id="MobiDB-lite"/>
    </source>
</evidence>
<evidence type="ECO:0000313" key="11">
    <source>
        <dbReference type="RefSeq" id="XP_031441679.1"/>
    </source>
</evidence>
<dbReference type="FunFam" id="3.40.50.1000:FF:000013">
    <property type="entry name" value="Carboxy-terminal domain RNA polymerase II polypeptide A small"/>
    <property type="match status" value="1"/>
</dbReference>
<keyword evidence="3" id="KW-0904">Protein phosphatase</keyword>
<dbReference type="InterPro" id="IPR036412">
    <property type="entry name" value="HAD-like_sf"/>
</dbReference>
<dbReference type="CDD" id="cd07521">
    <property type="entry name" value="HAD_FCP1-like"/>
    <property type="match status" value="1"/>
</dbReference>
<feature type="active site" description="4-aspartylphosphate intermediate" evidence="6">
    <location>
        <position position="1152"/>
    </location>
</feature>
<feature type="compositionally biased region" description="Basic and acidic residues" evidence="8">
    <location>
        <begin position="899"/>
        <end position="916"/>
    </location>
</feature>